<name>A0AAD9QIZ3_ACRCE</name>
<dbReference type="GO" id="GO:0007165">
    <property type="term" value="P:signal transduction"/>
    <property type="evidence" value="ECO:0007669"/>
    <property type="project" value="InterPro"/>
</dbReference>
<dbReference type="SMART" id="SM00005">
    <property type="entry name" value="DEATH"/>
    <property type="match status" value="1"/>
</dbReference>
<dbReference type="Gene3D" id="3.40.50.10140">
    <property type="entry name" value="Toll/interleukin-1 receptor homology (TIR) domain"/>
    <property type="match status" value="2"/>
</dbReference>
<evidence type="ECO:0000256" key="1">
    <source>
        <dbReference type="SAM" id="MobiDB-lite"/>
    </source>
</evidence>
<keyword evidence="5" id="KW-1185">Reference proteome</keyword>
<dbReference type="AlphaFoldDB" id="A0AAD9QIZ3"/>
<accession>A0AAD9QIZ3</accession>
<dbReference type="PANTHER" id="PTHR16253">
    <property type="entry name" value="TETRATRICOPEPTIDE REPEAT PROTEIN 22"/>
    <property type="match status" value="1"/>
</dbReference>
<dbReference type="SUPFAM" id="SSF47986">
    <property type="entry name" value="DEATH domain"/>
    <property type="match status" value="2"/>
</dbReference>
<reference evidence="4" key="1">
    <citation type="journal article" date="2023" name="G3 (Bethesda)">
        <title>Whole genome assembly and annotation of the endangered Caribbean coral Acropora cervicornis.</title>
        <authorList>
            <person name="Selwyn J.D."/>
            <person name="Vollmer S.V."/>
        </authorList>
    </citation>
    <scope>NUCLEOTIDE SEQUENCE</scope>
    <source>
        <strain evidence="4">K2</strain>
    </source>
</reference>
<dbReference type="InterPro" id="IPR000488">
    <property type="entry name" value="Death_dom"/>
</dbReference>
<gene>
    <name evidence="4" type="ORF">P5673_014894</name>
</gene>
<reference evidence="4" key="2">
    <citation type="journal article" date="2023" name="Science">
        <title>Genomic signatures of disease resistance in endangered staghorn corals.</title>
        <authorList>
            <person name="Vollmer S.V."/>
            <person name="Selwyn J.D."/>
            <person name="Despard B.A."/>
            <person name="Roesel C.L."/>
        </authorList>
    </citation>
    <scope>NUCLEOTIDE SEQUENCE</scope>
    <source>
        <strain evidence="4">K2</strain>
    </source>
</reference>
<feature type="domain" description="Death" evidence="2">
    <location>
        <begin position="27"/>
        <end position="95"/>
    </location>
</feature>
<dbReference type="SMART" id="SM00255">
    <property type="entry name" value="TIR"/>
    <property type="match status" value="1"/>
</dbReference>
<dbReference type="InterPro" id="IPR035897">
    <property type="entry name" value="Toll_tir_struct_dom_sf"/>
</dbReference>
<dbReference type="InterPro" id="IPR011029">
    <property type="entry name" value="DEATH-like_dom_sf"/>
</dbReference>
<evidence type="ECO:0000313" key="5">
    <source>
        <dbReference type="Proteomes" id="UP001249851"/>
    </source>
</evidence>
<evidence type="ECO:0000259" key="2">
    <source>
        <dbReference type="PROSITE" id="PS50017"/>
    </source>
</evidence>
<feature type="domain" description="TIR" evidence="3">
    <location>
        <begin position="347"/>
        <end position="488"/>
    </location>
</feature>
<dbReference type="PROSITE" id="PS50017">
    <property type="entry name" value="DEATH_DOMAIN"/>
    <property type="match status" value="1"/>
</dbReference>
<dbReference type="EMBL" id="JARQWQ010000030">
    <property type="protein sequence ID" value="KAK2562132.1"/>
    <property type="molecule type" value="Genomic_DNA"/>
</dbReference>
<feature type="compositionally biased region" description="Polar residues" evidence="1">
    <location>
        <begin position="206"/>
        <end position="222"/>
    </location>
</feature>
<dbReference type="Pfam" id="PF13676">
    <property type="entry name" value="TIR_2"/>
    <property type="match status" value="1"/>
</dbReference>
<dbReference type="PROSITE" id="PS50104">
    <property type="entry name" value="TIR"/>
    <property type="match status" value="2"/>
</dbReference>
<dbReference type="Gene3D" id="1.10.533.10">
    <property type="entry name" value="Death Domain, Fas"/>
    <property type="match status" value="2"/>
</dbReference>
<dbReference type="InterPro" id="IPR000157">
    <property type="entry name" value="TIR_dom"/>
</dbReference>
<dbReference type="SUPFAM" id="SSF52200">
    <property type="entry name" value="Toll/Interleukin receptor TIR domain"/>
    <property type="match status" value="2"/>
</dbReference>
<comment type="caution">
    <text evidence="4">The sequence shown here is derived from an EMBL/GenBank/DDBJ whole genome shotgun (WGS) entry which is preliminary data.</text>
</comment>
<evidence type="ECO:0000313" key="4">
    <source>
        <dbReference type="EMBL" id="KAK2562132.1"/>
    </source>
</evidence>
<proteinExistence type="predicted"/>
<dbReference type="PANTHER" id="PTHR16253:SF0">
    <property type="entry name" value="TETRATRICOPEPTIDE REPEAT PROTEIN 22"/>
    <property type="match status" value="1"/>
</dbReference>
<sequence>MSELLVRDLTFNAHQLIEEYLRPPNPGRDWRTLADKMGYTNQKIVYLESFTSTDRGPVFHLIKDYESNEKTVSELLSLLEEMERKDLIEELQGPIDTQGPPKTLCEEYDVFLCYAPPDKPFADEVLRKLEQWPYRFKVCIDYRDFLPGSGCNQLELSAKAIEQKCKKVMEISRRKRLVRRITERLKRKPKKDRHKMPEQNLPEFPVQSQNPELTGDLTSVEETSPDDTKATEEVEMVTSNEKLMKDLPPEGRKTLVELLQPLKPFGKDYRGLADCLGFDAQFIYWLESTNEPVVTLLTHIESIKITEVISHLEKMGRQDAAEDLRQFEELTHSPGELEEHKKRIAHKRYDAFVCFATRDKQFLKKLVTTMEAQPYNLRLCYPERDFLGGGCYLENAALAIEQRCKKFVVLLSKNYDGSDGAVYESHIAITLEPVLYLAGAQQQRIIPILLEDEYRKTIPKPMAHLTYLDYPRWQENIPKFWEKLAVSLGWNQSQRSCKTGE</sequence>
<feature type="domain" description="TIR" evidence="3">
    <location>
        <begin position="106"/>
        <end position="242"/>
    </location>
</feature>
<dbReference type="Proteomes" id="UP001249851">
    <property type="component" value="Unassembled WGS sequence"/>
</dbReference>
<evidence type="ECO:0000259" key="3">
    <source>
        <dbReference type="PROSITE" id="PS50104"/>
    </source>
</evidence>
<feature type="region of interest" description="Disordered" evidence="1">
    <location>
        <begin position="186"/>
        <end position="233"/>
    </location>
</feature>
<dbReference type="Pfam" id="PF00531">
    <property type="entry name" value="Death"/>
    <property type="match status" value="2"/>
</dbReference>
<protein>
    <submittedName>
        <fullName evidence="4">Myeloid differentiation primary response protein MyD88</fullName>
    </submittedName>
</protein>
<dbReference type="InterPro" id="IPR042342">
    <property type="entry name" value="TTC22"/>
</dbReference>
<organism evidence="4 5">
    <name type="scientific">Acropora cervicornis</name>
    <name type="common">Staghorn coral</name>
    <dbReference type="NCBI Taxonomy" id="6130"/>
    <lineage>
        <taxon>Eukaryota</taxon>
        <taxon>Metazoa</taxon>
        <taxon>Cnidaria</taxon>
        <taxon>Anthozoa</taxon>
        <taxon>Hexacorallia</taxon>
        <taxon>Scleractinia</taxon>
        <taxon>Astrocoeniina</taxon>
        <taxon>Acroporidae</taxon>
        <taxon>Acropora</taxon>
    </lineage>
</organism>